<reference evidence="1 2" key="1">
    <citation type="submission" date="2016-10" db="EMBL/GenBank/DDBJ databases">
        <authorList>
            <person name="Varghese N."/>
            <person name="Submissions S."/>
        </authorList>
    </citation>
    <scope>NUCLEOTIDE SEQUENCE [LARGE SCALE GENOMIC DNA]</scope>
    <source>
        <strain evidence="1 2">DSM 18839</strain>
    </source>
</reference>
<evidence type="ECO:0000313" key="1">
    <source>
        <dbReference type="EMBL" id="SDG53532.1"/>
    </source>
</evidence>
<organism evidence="1 2">
    <name type="scientific">Thalassobaculum litoreum DSM 18839</name>
    <dbReference type="NCBI Taxonomy" id="1123362"/>
    <lineage>
        <taxon>Bacteria</taxon>
        <taxon>Pseudomonadati</taxon>
        <taxon>Pseudomonadota</taxon>
        <taxon>Alphaproteobacteria</taxon>
        <taxon>Rhodospirillales</taxon>
        <taxon>Thalassobaculaceae</taxon>
        <taxon>Thalassobaculum</taxon>
    </lineage>
</organism>
<proteinExistence type="predicted"/>
<keyword evidence="2" id="KW-1185">Reference proteome</keyword>
<gene>
    <name evidence="1" type="ORF">SAMN05660686_04745</name>
</gene>
<comment type="caution">
    <text evidence="1">The sequence shown here is derived from an EMBL/GenBank/DDBJ whole genome shotgun (WGS) entry which is preliminary data.</text>
</comment>
<dbReference type="Proteomes" id="UP000198615">
    <property type="component" value="Unassembled WGS sequence"/>
</dbReference>
<name>A0A8G2BMD6_9PROT</name>
<accession>A0A8G2BMD6</accession>
<dbReference type="RefSeq" id="WP_093154346.1">
    <property type="nucleotide sequence ID" value="NZ_FNBW01000021.1"/>
</dbReference>
<evidence type="ECO:0000313" key="2">
    <source>
        <dbReference type="Proteomes" id="UP000198615"/>
    </source>
</evidence>
<protein>
    <submittedName>
        <fullName evidence="1">Uncharacterized protein</fullName>
    </submittedName>
</protein>
<dbReference type="EMBL" id="FNBW01000021">
    <property type="protein sequence ID" value="SDG53532.1"/>
    <property type="molecule type" value="Genomic_DNA"/>
</dbReference>
<sequence>MHIGIALLLLVAAMGAGVYAQKSHQLARDQVYLAQHSKTVEAITVALDRAAKSSSHPVGVTLPDLSSIDTASITETLDGWGRAVQLCTNPTDDTLPALLVISAGADNNFDTGCSQALAGDLNGDDVARSLRHEQVFARQALEAPETELIANYTVPCSASFDLLEKPTTSAFECHNLCEAFAEFSARYGFHDVQPDWSTCRATP</sequence>
<dbReference type="AlphaFoldDB" id="A0A8G2BMD6"/>